<evidence type="ECO:0000256" key="1">
    <source>
        <dbReference type="ARBA" id="ARBA00023172"/>
    </source>
</evidence>
<keyword evidence="1" id="KW-0233">DNA recombination</keyword>
<dbReference type="InterPro" id="IPR050090">
    <property type="entry name" value="Tyrosine_recombinase_XerCD"/>
</dbReference>
<dbReference type="PANTHER" id="PTHR30349">
    <property type="entry name" value="PHAGE INTEGRASE-RELATED"/>
    <property type="match status" value="1"/>
</dbReference>
<dbReference type="AlphaFoldDB" id="A0A9P3U2C5"/>
<dbReference type="Pfam" id="PF00589">
    <property type="entry name" value="Phage_integrase"/>
    <property type="match status" value="1"/>
</dbReference>
<proteinExistence type="predicted"/>
<dbReference type="Gene3D" id="1.10.443.10">
    <property type="entry name" value="Intergrase catalytic core"/>
    <property type="match status" value="1"/>
</dbReference>
<dbReference type="SUPFAM" id="SSF56349">
    <property type="entry name" value="DNA breaking-rejoining enzymes"/>
    <property type="match status" value="1"/>
</dbReference>
<dbReference type="GO" id="GO:0015074">
    <property type="term" value="P:DNA integration"/>
    <property type="evidence" value="ECO:0007669"/>
    <property type="project" value="InterPro"/>
</dbReference>
<organism evidence="2 3">
    <name type="scientific">Clostridioides difficile</name>
    <name type="common">Peptoclostridium difficile</name>
    <dbReference type="NCBI Taxonomy" id="1496"/>
    <lineage>
        <taxon>Bacteria</taxon>
        <taxon>Bacillati</taxon>
        <taxon>Bacillota</taxon>
        <taxon>Clostridia</taxon>
        <taxon>Peptostreptococcales</taxon>
        <taxon>Peptostreptococcaceae</taxon>
        <taxon>Clostridioides</taxon>
    </lineage>
</organism>
<dbReference type="GO" id="GO:0003677">
    <property type="term" value="F:DNA binding"/>
    <property type="evidence" value="ECO:0007669"/>
    <property type="project" value="InterPro"/>
</dbReference>
<comment type="caution">
    <text evidence="2">The sequence shown here is derived from an EMBL/GenBank/DDBJ whole genome shotgun (WGS) entry which is preliminary data.</text>
</comment>
<dbReference type="InterPro" id="IPR011010">
    <property type="entry name" value="DNA_brk_join_enz"/>
</dbReference>
<name>A0A9P3U2C5_CLODI</name>
<evidence type="ECO:0000313" key="3">
    <source>
        <dbReference type="Proteomes" id="UP000879542"/>
    </source>
</evidence>
<dbReference type="Proteomes" id="UP000879542">
    <property type="component" value="Unassembled WGS sequence"/>
</dbReference>
<dbReference type="EMBL" id="DAEQIJ010000026">
    <property type="protein sequence ID" value="HBH2621756.1"/>
    <property type="molecule type" value="Genomic_DNA"/>
</dbReference>
<reference evidence="2" key="2">
    <citation type="submission" date="2021-06" db="EMBL/GenBank/DDBJ databases">
        <authorList>
            <consortium name="NCBI Pathogen Detection Project"/>
        </authorList>
    </citation>
    <scope>NUCLEOTIDE SEQUENCE</scope>
    <source>
        <strain evidence="2">Clostridioides</strain>
    </source>
</reference>
<dbReference type="PANTHER" id="PTHR30349:SF82">
    <property type="entry name" value="INTEGRASE_RECOMBINASE YOEC-RELATED"/>
    <property type="match status" value="1"/>
</dbReference>
<dbReference type="InterPro" id="IPR013762">
    <property type="entry name" value="Integrase-like_cat_sf"/>
</dbReference>
<dbReference type="GO" id="GO:0006310">
    <property type="term" value="P:DNA recombination"/>
    <property type="evidence" value="ECO:0007669"/>
    <property type="project" value="UniProtKB-KW"/>
</dbReference>
<reference evidence="2" key="1">
    <citation type="journal article" date="2018" name="Genome Biol.">
        <title>SKESA: strategic k-mer extension for scrupulous assemblies.</title>
        <authorList>
            <person name="Souvorov A."/>
            <person name="Agarwala R."/>
            <person name="Lipman D.J."/>
        </authorList>
    </citation>
    <scope>NUCLEOTIDE SEQUENCE</scope>
    <source>
        <strain evidence="2">Clostridioides</strain>
    </source>
</reference>
<accession>A0A9P3U2C5</accession>
<gene>
    <name evidence="2" type="ORF">KRQ00_003565</name>
</gene>
<dbReference type="InterPro" id="IPR002104">
    <property type="entry name" value="Integrase_catalytic"/>
</dbReference>
<dbReference type="RefSeq" id="WP_021427388.1">
    <property type="nucleotide sequence ID" value="NZ_BIMY01000032.1"/>
</dbReference>
<evidence type="ECO:0000313" key="2">
    <source>
        <dbReference type="EMBL" id="HBH2621756.1"/>
    </source>
</evidence>
<sequence>MEAHSGQKVNPIKDIEDVFRLLNFLEEWNERNYLLALFGMCTGLRIGDILALKVADVTDVKLDKKGKKIRVSKDWIRVIEEKRDYDREVFLSDVIKSAIENYTQDKPGEEFLFKSGKRKKFNRPIQTRQAGRIIKGAAEKVGIKENVATHSLRKTFARHIYDEEENKTYALELIRKILGHKTIEMTRRYIGIDKDEEVKAITKFTNKLKKRKRN</sequence>
<protein>
    <submittedName>
        <fullName evidence="2">Tyrosine-type recombinase/integrase</fullName>
    </submittedName>
</protein>
<dbReference type="PROSITE" id="PS51898">
    <property type="entry name" value="TYR_RECOMBINASE"/>
    <property type="match status" value="1"/>
</dbReference>